<dbReference type="InterPro" id="IPR012347">
    <property type="entry name" value="Ferritin-like"/>
</dbReference>
<dbReference type="PANTHER" id="PTHR36933:SF1">
    <property type="entry name" value="SLL0788 PROTEIN"/>
    <property type="match status" value="1"/>
</dbReference>
<feature type="domain" description="DUF305" evidence="3">
    <location>
        <begin position="53"/>
        <end position="120"/>
    </location>
</feature>
<protein>
    <recommendedName>
        <fullName evidence="3">DUF305 domain-containing protein</fullName>
    </recommendedName>
</protein>
<evidence type="ECO:0000313" key="4">
    <source>
        <dbReference type="EMBL" id="GMA42533.1"/>
    </source>
</evidence>
<keyword evidence="2" id="KW-0732">Signal</keyword>
<proteinExistence type="predicted"/>
<comment type="caution">
    <text evidence="4">The sequence shown here is derived from an EMBL/GenBank/DDBJ whole genome shotgun (WGS) entry which is preliminary data.</text>
</comment>
<reference evidence="5" key="1">
    <citation type="journal article" date="2019" name="Int. J. Syst. Evol. Microbiol.">
        <title>The Global Catalogue of Microorganisms (GCM) 10K type strain sequencing project: providing services to taxonomists for standard genome sequencing and annotation.</title>
        <authorList>
            <consortium name="The Broad Institute Genomics Platform"/>
            <consortium name="The Broad Institute Genome Sequencing Center for Infectious Disease"/>
            <person name="Wu L."/>
            <person name="Ma J."/>
        </authorList>
    </citation>
    <scope>NUCLEOTIDE SEQUENCE [LARGE SCALE GENOMIC DNA]</scope>
    <source>
        <strain evidence="5">NBRC 113072</strain>
    </source>
</reference>
<organism evidence="4 5">
    <name type="scientific">Mobilicoccus caccae</name>
    <dbReference type="NCBI Taxonomy" id="1859295"/>
    <lineage>
        <taxon>Bacteria</taxon>
        <taxon>Bacillati</taxon>
        <taxon>Actinomycetota</taxon>
        <taxon>Actinomycetes</taxon>
        <taxon>Micrococcales</taxon>
        <taxon>Dermatophilaceae</taxon>
        <taxon>Mobilicoccus</taxon>
    </lineage>
</organism>
<feature type="signal peptide" evidence="2">
    <location>
        <begin position="1"/>
        <end position="19"/>
    </location>
</feature>
<feature type="region of interest" description="Disordered" evidence="1">
    <location>
        <begin position="21"/>
        <end position="51"/>
    </location>
</feature>
<evidence type="ECO:0000256" key="2">
    <source>
        <dbReference type="SAM" id="SignalP"/>
    </source>
</evidence>
<name>A0ABQ6IX36_9MICO</name>
<evidence type="ECO:0000259" key="3">
    <source>
        <dbReference type="Pfam" id="PF03713"/>
    </source>
</evidence>
<dbReference type="PROSITE" id="PS51257">
    <property type="entry name" value="PROKAR_LIPOPROTEIN"/>
    <property type="match status" value="1"/>
</dbReference>
<accession>A0ABQ6IX36</accession>
<dbReference type="EMBL" id="BSUO01000003">
    <property type="protein sequence ID" value="GMA42533.1"/>
    <property type="molecule type" value="Genomic_DNA"/>
</dbReference>
<keyword evidence="5" id="KW-1185">Reference proteome</keyword>
<gene>
    <name evidence="4" type="ORF">GCM10025883_45780</name>
</gene>
<evidence type="ECO:0000256" key="1">
    <source>
        <dbReference type="SAM" id="MobiDB-lite"/>
    </source>
</evidence>
<dbReference type="Gene3D" id="1.20.1260.10">
    <property type="match status" value="1"/>
</dbReference>
<sequence length="126" mass="13323">MSRNLTLATAALSALALTACGGQDGSPTPGQNPPAQTPTAIVHSDPVPHNDADTMFTQMMIVHHQGAIEMSQLAPQRAESQEVKDLAATIEQAQGPEIEQMTTWLQAWGSPWSRATTGTNTTNPCS</sequence>
<dbReference type="PANTHER" id="PTHR36933">
    <property type="entry name" value="SLL0788 PROTEIN"/>
    <property type="match status" value="1"/>
</dbReference>
<dbReference type="Proteomes" id="UP001157126">
    <property type="component" value="Unassembled WGS sequence"/>
</dbReference>
<dbReference type="InterPro" id="IPR005183">
    <property type="entry name" value="DUF305_CopM-like"/>
</dbReference>
<feature type="chain" id="PRO_5045435353" description="DUF305 domain-containing protein" evidence="2">
    <location>
        <begin position="20"/>
        <end position="126"/>
    </location>
</feature>
<evidence type="ECO:0000313" key="5">
    <source>
        <dbReference type="Proteomes" id="UP001157126"/>
    </source>
</evidence>
<dbReference type="Pfam" id="PF03713">
    <property type="entry name" value="DUF305"/>
    <property type="match status" value="1"/>
</dbReference>